<dbReference type="Proteomes" id="UP000053091">
    <property type="component" value="Unassembled WGS sequence"/>
</dbReference>
<protein>
    <submittedName>
        <fullName evidence="2">Uncharacterized protein</fullName>
    </submittedName>
</protein>
<gene>
    <name evidence="2" type="ORF">TBC1_121055</name>
</gene>
<evidence type="ECO:0000313" key="3">
    <source>
        <dbReference type="Proteomes" id="UP000053091"/>
    </source>
</evidence>
<dbReference type="STRING" id="1678841.TBC1_121055"/>
<sequence>MKRIRLLAMLLLFAGFSGLSVAQEFTNYISCKVDGKEYKAEARRLKIPVRGFEYLAIASFQVSPDVQVWIRLYYFSDSLKPGTYQIFDENDLESESKKKADMARVWALVDYTEETKGLGHAFHDGESLSGTVTIEKITPSSVEGSFEATLRGVYYKKRAVATMTGSGIKANLERKAFTKAGAGMLVNAGPHDHDNTRKSDETDTIVLSEGRFFVDWSKPEKEEQE</sequence>
<keyword evidence="3" id="KW-1185">Reference proteome</keyword>
<dbReference type="RefSeq" id="WP_062045459.1">
    <property type="nucleotide sequence ID" value="NZ_DF968183.1"/>
</dbReference>
<evidence type="ECO:0000313" key="2">
    <source>
        <dbReference type="EMBL" id="GAP45234.1"/>
    </source>
</evidence>
<accession>A0A0S7C3J4</accession>
<dbReference type="EMBL" id="DF968183">
    <property type="protein sequence ID" value="GAP45234.1"/>
    <property type="molecule type" value="Genomic_DNA"/>
</dbReference>
<keyword evidence="1" id="KW-0732">Signal</keyword>
<dbReference type="AlphaFoldDB" id="A0A0S7C3J4"/>
<organism evidence="2">
    <name type="scientific">Lentimicrobium saccharophilum</name>
    <dbReference type="NCBI Taxonomy" id="1678841"/>
    <lineage>
        <taxon>Bacteria</taxon>
        <taxon>Pseudomonadati</taxon>
        <taxon>Bacteroidota</taxon>
        <taxon>Bacteroidia</taxon>
        <taxon>Bacteroidales</taxon>
        <taxon>Lentimicrobiaceae</taxon>
        <taxon>Lentimicrobium</taxon>
    </lineage>
</organism>
<dbReference type="OrthoDB" id="938969at2"/>
<feature type="signal peptide" evidence="1">
    <location>
        <begin position="1"/>
        <end position="22"/>
    </location>
</feature>
<evidence type="ECO:0000256" key="1">
    <source>
        <dbReference type="SAM" id="SignalP"/>
    </source>
</evidence>
<feature type="chain" id="PRO_5006633565" evidence="1">
    <location>
        <begin position="23"/>
        <end position="225"/>
    </location>
</feature>
<name>A0A0S7C3J4_9BACT</name>
<reference evidence="2" key="1">
    <citation type="journal article" date="2015" name="Genome Announc.">
        <title>Draft Genome Sequence of Bacteroidales Strain TBC1, a Novel Isolate from a Methanogenic Wastewater Treatment System.</title>
        <authorList>
            <person name="Tourlousse D.M."/>
            <person name="Matsuura N."/>
            <person name="Sun L."/>
            <person name="Toyonaga M."/>
            <person name="Kuroda K."/>
            <person name="Ohashi A."/>
            <person name="Cruz R."/>
            <person name="Yamaguchi T."/>
            <person name="Sekiguchi Y."/>
        </authorList>
    </citation>
    <scope>NUCLEOTIDE SEQUENCE [LARGE SCALE GENOMIC DNA]</scope>
    <source>
        <strain evidence="2">TBC1</strain>
    </source>
</reference>
<proteinExistence type="predicted"/>